<evidence type="ECO:0000256" key="4">
    <source>
        <dbReference type="SAM" id="SignalP"/>
    </source>
</evidence>
<proteinExistence type="inferred from homology"/>
<keyword evidence="3" id="KW-0812">Transmembrane</keyword>
<evidence type="ECO:0000313" key="5">
    <source>
        <dbReference type="EMBL" id="PMD35283.1"/>
    </source>
</evidence>
<dbReference type="PANTHER" id="PTHR11567:SF127">
    <property type="entry name" value="HISTIDINE ACID PHOSPHATASE"/>
    <property type="match status" value="1"/>
</dbReference>
<keyword evidence="3" id="KW-1133">Transmembrane helix</keyword>
<organism evidence="5 6">
    <name type="scientific">Hyaloscypha variabilis (strain UAMH 11265 / GT02V1 / F)</name>
    <name type="common">Meliniomyces variabilis</name>
    <dbReference type="NCBI Taxonomy" id="1149755"/>
    <lineage>
        <taxon>Eukaryota</taxon>
        <taxon>Fungi</taxon>
        <taxon>Dikarya</taxon>
        <taxon>Ascomycota</taxon>
        <taxon>Pezizomycotina</taxon>
        <taxon>Leotiomycetes</taxon>
        <taxon>Helotiales</taxon>
        <taxon>Hyaloscyphaceae</taxon>
        <taxon>Hyaloscypha</taxon>
        <taxon>Hyaloscypha variabilis</taxon>
    </lineage>
</organism>
<evidence type="ECO:0000256" key="2">
    <source>
        <dbReference type="SAM" id="MobiDB-lite"/>
    </source>
</evidence>
<dbReference type="OrthoDB" id="258392at2759"/>
<dbReference type="InterPro" id="IPR050645">
    <property type="entry name" value="Histidine_acid_phosphatase"/>
</dbReference>
<dbReference type="Pfam" id="PF00328">
    <property type="entry name" value="His_Phos_2"/>
    <property type="match status" value="1"/>
</dbReference>
<comment type="similarity">
    <text evidence="1">Belongs to the histidine acid phosphatase family.</text>
</comment>
<evidence type="ECO:0000256" key="3">
    <source>
        <dbReference type="SAM" id="Phobius"/>
    </source>
</evidence>
<keyword evidence="4" id="KW-0732">Signal</keyword>
<protein>
    <submittedName>
        <fullName evidence="5">Phosphoglycerate mutase-like protein</fullName>
    </submittedName>
</protein>
<reference evidence="5 6" key="1">
    <citation type="submission" date="2016-04" db="EMBL/GenBank/DDBJ databases">
        <title>A degradative enzymes factory behind the ericoid mycorrhizal symbiosis.</title>
        <authorList>
            <consortium name="DOE Joint Genome Institute"/>
            <person name="Martino E."/>
            <person name="Morin E."/>
            <person name="Grelet G."/>
            <person name="Kuo A."/>
            <person name="Kohler A."/>
            <person name="Daghino S."/>
            <person name="Barry K."/>
            <person name="Choi C."/>
            <person name="Cichocki N."/>
            <person name="Clum A."/>
            <person name="Copeland A."/>
            <person name="Hainaut M."/>
            <person name="Haridas S."/>
            <person name="Labutti K."/>
            <person name="Lindquist E."/>
            <person name="Lipzen A."/>
            <person name="Khouja H.-R."/>
            <person name="Murat C."/>
            <person name="Ohm R."/>
            <person name="Olson A."/>
            <person name="Spatafora J."/>
            <person name="Veneault-Fourrey C."/>
            <person name="Henrissat B."/>
            <person name="Grigoriev I."/>
            <person name="Martin F."/>
            <person name="Perotto S."/>
        </authorList>
    </citation>
    <scope>NUCLEOTIDE SEQUENCE [LARGE SCALE GENOMIC DNA]</scope>
    <source>
        <strain evidence="5 6">F</strain>
    </source>
</reference>
<dbReference type="STRING" id="1149755.A0A2J6R9W8"/>
<dbReference type="CDD" id="cd07061">
    <property type="entry name" value="HP_HAP_like"/>
    <property type="match status" value="1"/>
</dbReference>
<evidence type="ECO:0000256" key="1">
    <source>
        <dbReference type="ARBA" id="ARBA00005375"/>
    </source>
</evidence>
<feature type="chain" id="PRO_5014471213" evidence="4">
    <location>
        <begin position="18"/>
        <end position="585"/>
    </location>
</feature>
<feature type="region of interest" description="Disordered" evidence="2">
    <location>
        <begin position="548"/>
        <end position="585"/>
    </location>
</feature>
<gene>
    <name evidence="5" type="ORF">L207DRAFT_110852</name>
</gene>
<dbReference type="InterPro" id="IPR000560">
    <property type="entry name" value="His_Pase_clade-2"/>
</dbReference>
<keyword evidence="6" id="KW-1185">Reference proteome</keyword>
<dbReference type="Proteomes" id="UP000235786">
    <property type="component" value="Unassembled WGS sequence"/>
</dbReference>
<name>A0A2J6R9W8_HYAVF</name>
<dbReference type="PANTHER" id="PTHR11567">
    <property type="entry name" value="ACID PHOSPHATASE-RELATED"/>
    <property type="match status" value="1"/>
</dbReference>
<dbReference type="SUPFAM" id="SSF53254">
    <property type="entry name" value="Phosphoglycerate mutase-like"/>
    <property type="match status" value="1"/>
</dbReference>
<dbReference type="EMBL" id="KZ613952">
    <property type="protein sequence ID" value="PMD35283.1"/>
    <property type="molecule type" value="Genomic_DNA"/>
</dbReference>
<feature type="compositionally biased region" description="Basic and acidic residues" evidence="2">
    <location>
        <begin position="555"/>
        <end position="567"/>
    </location>
</feature>
<dbReference type="AlphaFoldDB" id="A0A2J6R9W8"/>
<accession>A0A2J6R9W8</accession>
<feature type="transmembrane region" description="Helical" evidence="3">
    <location>
        <begin position="448"/>
        <end position="473"/>
    </location>
</feature>
<feature type="signal peptide" evidence="4">
    <location>
        <begin position="1"/>
        <end position="17"/>
    </location>
</feature>
<dbReference type="GO" id="GO:0016791">
    <property type="term" value="F:phosphatase activity"/>
    <property type="evidence" value="ECO:0007669"/>
    <property type="project" value="TreeGrafter"/>
</dbReference>
<dbReference type="Gene3D" id="3.40.50.1240">
    <property type="entry name" value="Phosphoglycerate mutase-like"/>
    <property type="match status" value="1"/>
</dbReference>
<keyword evidence="3" id="KW-0472">Membrane</keyword>
<evidence type="ECO:0000313" key="6">
    <source>
        <dbReference type="Proteomes" id="UP000235786"/>
    </source>
</evidence>
<dbReference type="InterPro" id="IPR029033">
    <property type="entry name" value="His_PPase_superfam"/>
</dbReference>
<sequence>MIPHLTALFALSATALAEEQVVWSAVTYTYHGEKTPDLFAGPYDLTPVGATQLYEVGQLYRERYITGAANSSLTNASPIYGLNTYAIDNSQLQIMATDDPWISASAMAFMQALYPPQNATVPNLESMLANSSLAEYPLNGYQYPNIETLSLLDFNHVWIAGDDDCNNYDVVNVEYLASAAFVQEMQSTNEFYESLGDSVFWAIPEDDLNYANAWTLWEFAAFEYQHNETLNQSGTFTAAELDTLYNLASQQQWNFNTPDSSGIIQAMAGRTYASYVLQQFEHQVASNGSAEKLTLLFGSFEPMLAFFALSDLSTGPSASRFNSLPLHGSTMTFELYSYAEIPLSVSETVPFPSDTSELWVRFFFRNGTGDSNDLIEYPIFGRDNSQDDMSWSDFVVGMSEFSLDDLVDWCSECNSGSLFCEAIMLNYNSETGSGSSTTTTKKSVSTPVAGVIGAAATIATTLIVAAILALVGFRIDYRPRQKGGVSDLGVLKRSASGGGFKGAEKLASDTDLTMKGGAGASVVRHERVGSWELNDNPDTKQSALDKAFESGGEMSKTDYGRRSEDVHGLGGVDPYGEPVKALDQV</sequence>